<comment type="caution">
    <text evidence="1">The sequence shown here is derived from an EMBL/GenBank/DDBJ whole genome shotgun (WGS) entry which is preliminary data.</text>
</comment>
<dbReference type="AlphaFoldDB" id="S3V3A9"/>
<organism evidence="1 2">
    <name type="scientific">Leptospira fainei serovar Hurstbridge str. BUT 6</name>
    <dbReference type="NCBI Taxonomy" id="1193011"/>
    <lineage>
        <taxon>Bacteria</taxon>
        <taxon>Pseudomonadati</taxon>
        <taxon>Spirochaetota</taxon>
        <taxon>Spirochaetia</taxon>
        <taxon>Leptospirales</taxon>
        <taxon>Leptospiraceae</taxon>
        <taxon>Leptospira</taxon>
    </lineage>
</organism>
<gene>
    <name evidence="1" type="ORF">LEP1GSC058_0005</name>
</gene>
<accession>S3V3A9</accession>
<dbReference type="Proteomes" id="UP000014540">
    <property type="component" value="Unassembled WGS sequence"/>
</dbReference>
<reference evidence="1" key="1">
    <citation type="submission" date="2013-04" db="EMBL/GenBank/DDBJ databases">
        <authorList>
            <person name="Harkins D.M."/>
            <person name="Durkin A.S."/>
            <person name="Selengut J.D."/>
            <person name="Sanka R."/>
            <person name="DePew J."/>
            <person name="Purushe J."/>
            <person name="Ahmed A."/>
            <person name="van der Linden H."/>
            <person name="Goris M.G.A."/>
            <person name="Hartskeerl R.A."/>
            <person name="Vinetz J.M."/>
            <person name="Sutton G.G."/>
            <person name="Nelson W.C."/>
            <person name="Fouts D.E."/>
        </authorList>
    </citation>
    <scope>NUCLEOTIDE SEQUENCE [LARGE SCALE GENOMIC DNA]</scope>
    <source>
        <strain evidence="1">BUT 6</strain>
    </source>
</reference>
<keyword evidence="2" id="KW-1185">Reference proteome</keyword>
<sequence>MKHFCTKGRSKSILVNSNNLRRNYIHLSPRKTTIRAS</sequence>
<protein>
    <submittedName>
        <fullName evidence="1">Uncharacterized protein</fullName>
    </submittedName>
</protein>
<proteinExistence type="predicted"/>
<name>S3V3A9_9LEPT</name>
<evidence type="ECO:0000313" key="1">
    <source>
        <dbReference type="EMBL" id="EPG75114.1"/>
    </source>
</evidence>
<dbReference type="EMBL" id="AKWZ02000004">
    <property type="protein sequence ID" value="EPG75114.1"/>
    <property type="molecule type" value="Genomic_DNA"/>
</dbReference>
<dbReference type="STRING" id="1193011.LEP1GSC058_0005"/>
<evidence type="ECO:0000313" key="2">
    <source>
        <dbReference type="Proteomes" id="UP000014540"/>
    </source>
</evidence>